<comment type="caution">
    <text evidence="3">The sequence shown here is derived from an EMBL/GenBank/DDBJ whole genome shotgun (WGS) entry which is preliminary data.</text>
</comment>
<sequence length="639" mass="68846">MSVGFAPPPETAYITTTPFDMPTPDGNIWAISFTTASAQFLNGAIAVIFTLIFPWGWGLLGAAALYLWPSRVTRRQSVGLVTLHNSPDPWTAFKGLLVFAYESFPSRGKPTWSDFAFGTLFGTVALAVFVTGIVMGIVGPPLLQIGNVAPVRPSVPYYPQFPAVGDALGRELFNGYRSLGVLRALSSVEVARATMRSKVKINSTFGIDSGRRPTFNMNYTYALTGTDFGLTHASELEVAIQGFCRTEYSWFNQSASNATHDAYDLGMFRPPVSAYVLINDNVIATLPRASFSLGGIVGTNASYAILVGSAHRPSISAGNDPWYATEPRSKDAPAAHLNASQWIKNGRPPLSCWQKDQWRFGDTLLPNIAAINDVPGKPIPEVLVEVLVAALRIPLITVIGPIAGQSALESVVTSPGGANINGLLDASAASVKRDLERLIVAAVVYAQNVFADSTSFQPSGSQAALGNIFTGTDGRPREGTGQFVVATTGVQTFSLGGLIALGAVLGTLILLKTLFMFKLILHAEAHETGEETPAATVADRYNVDRWVRFKIFSASNILRNVYEGGRGRPVSDWNCCEEFPRYHSDRRDSFHLVRCQDGRCTCGGHIVVDKRMPTFPRNSQLSQGVVSGDSNMGSPLPEK</sequence>
<name>A0AA40K9V6_9PEZI</name>
<keyword evidence="2" id="KW-1133">Transmembrane helix</keyword>
<dbReference type="EMBL" id="JAUKUD010000002">
    <property type="protein sequence ID" value="KAK0751409.1"/>
    <property type="molecule type" value="Genomic_DNA"/>
</dbReference>
<feature type="region of interest" description="Disordered" evidence="1">
    <location>
        <begin position="618"/>
        <end position="639"/>
    </location>
</feature>
<organism evidence="3 4">
    <name type="scientific">Schizothecium vesticola</name>
    <dbReference type="NCBI Taxonomy" id="314040"/>
    <lineage>
        <taxon>Eukaryota</taxon>
        <taxon>Fungi</taxon>
        <taxon>Dikarya</taxon>
        <taxon>Ascomycota</taxon>
        <taxon>Pezizomycotina</taxon>
        <taxon>Sordariomycetes</taxon>
        <taxon>Sordariomycetidae</taxon>
        <taxon>Sordariales</taxon>
        <taxon>Schizotheciaceae</taxon>
        <taxon>Schizothecium</taxon>
    </lineage>
</organism>
<evidence type="ECO:0000256" key="1">
    <source>
        <dbReference type="SAM" id="MobiDB-lite"/>
    </source>
</evidence>
<keyword evidence="2" id="KW-0472">Membrane</keyword>
<keyword evidence="2" id="KW-0812">Transmembrane</keyword>
<feature type="compositionally biased region" description="Polar residues" evidence="1">
    <location>
        <begin position="618"/>
        <end position="633"/>
    </location>
</feature>
<evidence type="ECO:0000313" key="3">
    <source>
        <dbReference type="EMBL" id="KAK0751409.1"/>
    </source>
</evidence>
<reference evidence="3" key="1">
    <citation type="submission" date="2023-06" db="EMBL/GenBank/DDBJ databases">
        <title>Genome-scale phylogeny and comparative genomics of the fungal order Sordariales.</title>
        <authorList>
            <consortium name="Lawrence Berkeley National Laboratory"/>
            <person name="Hensen N."/>
            <person name="Bonometti L."/>
            <person name="Westerberg I."/>
            <person name="Brannstrom I.O."/>
            <person name="Guillou S."/>
            <person name="Cros-Aarteil S."/>
            <person name="Calhoun S."/>
            <person name="Haridas S."/>
            <person name="Kuo A."/>
            <person name="Mondo S."/>
            <person name="Pangilinan J."/>
            <person name="Riley R."/>
            <person name="LaButti K."/>
            <person name="Andreopoulos B."/>
            <person name="Lipzen A."/>
            <person name="Chen C."/>
            <person name="Yanf M."/>
            <person name="Daum C."/>
            <person name="Ng V."/>
            <person name="Clum A."/>
            <person name="Steindorff A."/>
            <person name="Ohm R."/>
            <person name="Martin F."/>
            <person name="Silar P."/>
            <person name="Natvig D."/>
            <person name="Lalanne C."/>
            <person name="Gautier V."/>
            <person name="Ament-velasquez S.L."/>
            <person name="Kruys A."/>
            <person name="Hutchinson M.I."/>
            <person name="Powell A.J."/>
            <person name="Barry K."/>
            <person name="Miller A.N."/>
            <person name="Grigoriev I.V."/>
            <person name="Debuchy R."/>
            <person name="Gladieux P."/>
            <person name="Thoren M.H."/>
            <person name="Johannesson H."/>
        </authorList>
    </citation>
    <scope>NUCLEOTIDE SEQUENCE</scope>
    <source>
        <strain evidence="3">SMH3187-1</strain>
    </source>
</reference>
<protein>
    <submittedName>
        <fullName evidence="3">Uncharacterized protein</fullName>
    </submittedName>
</protein>
<feature type="transmembrane region" description="Helical" evidence="2">
    <location>
        <begin position="44"/>
        <end position="68"/>
    </location>
</feature>
<proteinExistence type="predicted"/>
<gene>
    <name evidence="3" type="ORF">B0T18DRAFT_320657</name>
</gene>
<feature type="transmembrane region" description="Helical" evidence="2">
    <location>
        <begin position="493"/>
        <end position="511"/>
    </location>
</feature>
<evidence type="ECO:0000256" key="2">
    <source>
        <dbReference type="SAM" id="Phobius"/>
    </source>
</evidence>
<feature type="transmembrane region" description="Helical" evidence="2">
    <location>
        <begin position="115"/>
        <end position="138"/>
    </location>
</feature>
<evidence type="ECO:0000313" key="4">
    <source>
        <dbReference type="Proteomes" id="UP001172155"/>
    </source>
</evidence>
<keyword evidence="4" id="KW-1185">Reference proteome</keyword>
<accession>A0AA40K9V6</accession>
<dbReference type="Proteomes" id="UP001172155">
    <property type="component" value="Unassembled WGS sequence"/>
</dbReference>
<dbReference type="AlphaFoldDB" id="A0AA40K9V6"/>